<dbReference type="EMBL" id="RQZG01000004">
    <property type="protein sequence ID" value="RRD05956.1"/>
    <property type="molecule type" value="Genomic_DNA"/>
</dbReference>
<feature type="region of interest" description="Disordered" evidence="1">
    <location>
        <begin position="1"/>
        <end position="89"/>
    </location>
</feature>
<feature type="region of interest" description="Disordered" evidence="1">
    <location>
        <begin position="125"/>
        <end position="153"/>
    </location>
</feature>
<feature type="transmembrane region" description="Helical" evidence="2">
    <location>
        <begin position="95"/>
        <end position="119"/>
    </location>
</feature>
<evidence type="ECO:0000256" key="1">
    <source>
        <dbReference type="SAM" id="MobiDB-lite"/>
    </source>
</evidence>
<evidence type="ECO:0000313" key="4">
    <source>
        <dbReference type="Proteomes" id="UP000280819"/>
    </source>
</evidence>
<evidence type="ECO:0000313" key="3">
    <source>
        <dbReference type="EMBL" id="RRD05956.1"/>
    </source>
</evidence>
<proteinExistence type="predicted"/>
<accession>A0A3P1TAR2</accession>
<keyword evidence="2" id="KW-0812">Transmembrane</keyword>
<reference evidence="3 4" key="1">
    <citation type="submission" date="2018-11" db="EMBL/GenBank/DDBJ databases">
        <title>Genomes From Bacteria Associated with the Canine Oral Cavity: a Test Case for Automated Genome-Based Taxonomic Assignment.</title>
        <authorList>
            <person name="Coil D.A."/>
            <person name="Jospin G."/>
            <person name="Darling A.E."/>
            <person name="Wallis C."/>
            <person name="Davis I.J."/>
            <person name="Harris S."/>
            <person name="Eisen J.A."/>
            <person name="Holcombe L.J."/>
            <person name="O'Flynn C."/>
        </authorList>
    </citation>
    <scope>NUCLEOTIDE SEQUENCE [LARGE SCALE GENOMIC DNA]</scope>
    <source>
        <strain evidence="3 4">OH887_COT-365</strain>
    </source>
</reference>
<comment type="caution">
    <text evidence="3">The sequence shown here is derived from an EMBL/GenBank/DDBJ whole genome shotgun (WGS) entry which is preliminary data.</text>
</comment>
<keyword evidence="2" id="KW-0472">Membrane</keyword>
<name>A0A3P1TAR2_9ACTN</name>
<protein>
    <submittedName>
        <fullName evidence="3">Uncharacterized protein</fullName>
    </submittedName>
</protein>
<dbReference type="RefSeq" id="WP_124843382.1">
    <property type="nucleotide sequence ID" value="NZ_RQZG01000004.1"/>
</dbReference>
<organism evidence="3 4">
    <name type="scientific">Arachnia propionica</name>
    <dbReference type="NCBI Taxonomy" id="1750"/>
    <lineage>
        <taxon>Bacteria</taxon>
        <taxon>Bacillati</taxon>
        <taxon>Actinomycetota</taxon>
        <taxon>Actinomycetes</taxon>
        <taxon>Propionibacteriales</taxon>
        <taxon>Propionibacteriaceae</taxon>
        <taxon>Arachnia</taxon>
    </lineage>
</organism>
<dbReference type="Proteomes" id="UP000280819">
    <property type="component" value="Unassembled WGS sequence"/>
</dbReference>
<feature type="compositionally biased region" description="Pro residues" evidence="1">
    <location>
        <begin position="21"/>
        <end position="43"/>
    </location>
</feature>
<dbReference type="AlphaFoldDB" id="A0A3P1TAR2"/>
<gene>
    <name evidence="3" type="ORF">EII34_04520</name>
</gene>
<sequence length="440" mass="46560">MSTPHDPRQVPQSAHPGPDFQGPPPPTHGTPPGHGAPPYPSPWGQPGQFSQPGYGDPHQAHGAQVGPHQQYPHGWQPTHDPHGHPIPPAPRRNTALIIVATVVAVAVIGLGAAFAAGLLPLKGSASQEAGPGATDASTEPSPTSPPTRLPSTPKEVVEDYLGAIARGDAEAARALIVDSTNPDKSLLTDEVLKESLTRAPMTDITVEEGSGSNLRDAVKVTYTLGGEVISDELNVNMNERKIHYALPHLYLGPVQGLAVKVNGVVPQSDRPLVFPGSYQVVSDNEYLEVAGENIITRKYSSDHTYTDLKVQVSQAGIDLYREKVVPEVKACLASTQIDPGCEMALSATSNDGATITEGTVVRTLDAEGQQTLENVVPRPGYDIPTVISANDFGYLRITARCTTADGGSAECRPRIGAGTLWSTASIDVTDPDLKVVWSRR</sequence>
<evidence type="ECO:0000256" key="2">
    <source>
        <dbReference type="SAM" id="Phobius"/>
    </source>
</evidence>
<dbReference type="OrthoDB" id="3726117at2"/>
<keyword evidence="2" id="KW-1133">Transmembrane helix</keyword>